<dbReference type="InterPro" id="IPR036390">
    <property type="entry name" value="WH_DNA-bd_sf"/>
</dbReference>
<feature type="domain" description="HTH marR-type" evidence="2">
    <location>
        <begin position="98"/>
        <end position="196"/>
    </location>
</feature>
<dbReference type="PANTHER" id="PTHR10948">
    <property type="entry name" value="TRANSPOSASE"/>
    <property type="match status" value="1"/>
</dbReference>
<dbReference type="InterPro" id="IPR025246">
    <property type="entry name" value="IS30-like_HTH"/>
</dbReference>
<dbReference type="Gene3D" id="1.10.10.10">
    <property type="entry name" value="Winged helix-like DNA-binding domain superfamily/Winged helix DNA-binding domain"/>
    <property type="match status" value="1"/>
</dbReference>
<dbReference type="InterPro" id="IPR051917">
    <property type="entry name" value="Transposase-Integrase"/>
</dbReference>
<evidence type="ECO:0000259" key="2">
    <source>
        <dbReference type="SMART" id="SM00347"/>
    </source>
</evidence>
<dbReference type="EMBL" id="CP115450">
    <property type="protein sequence ID" value="WBP86220.1"/>
    <property type="molecule type" value="Genomic_DNA"/>
</dbReference>
<dbReference type="Proteomes" id="UP001212821">
    <property type="component" value="Chromosome"/>
</dbReference>
<feature type="region of interest" description="Disordered" evidence="1">
    <location>
        <begin position="28"/>
        <end position="87"/>
    </location>
</feature>
<accession>A0ABY7Q0J8</accession>
<reference evidence="4" key="1">
    <citation type="submission" date="2022-12" db="EMBL/GenBank/DDBJ databases">
        <authorList>
            <person name="Mo P."/>
        </authorList>
    </citation>
    <scope>NUCLEOTIDE SEQUENCE [LARGE SCALE GENOMIC DNA]</scope>
    <source>
        <strain evidence="4">HUAS 3-15</strain>
    </source>
</reference>
<dbReference type="Pfam" id="PF12802">
    <property type="entry name" value="MarR_2"/>
    <property type="match status" value="1"/>
</dbReference>
<feature type="compositionally biased region" description="Basic and acidic residues" evidence="1">
    <location>
        <begin position="41"/>
        <end position="71"/>
    </location>
</feature>
<dbReference type="SUPFAM" id="SSF46785">
    <property type="entry name" value="Winged helix' DNA-binding domain"/>
    <property type="match status" value="1"/>
</dbReference>
<proteinExistence type="predicted"/>
<evidence type="ECO:0000313" key="4">
    <source>
        <dbReference type="Proteomes" id="UP001212821"/>
    </source>
</evidence>
<gene>
    <name evidence="3" type="ORF">O1G21_10430</name>
</gene>
<dbReference type="InterPro" id="IPR036388">
    <property type="entry name" value="WH-like_DNA-bd_sf"/>
</dbReference>
<sequence length="243" mass="26449">MPGGRLTDEDRRQIAAGLAEGLGYTEIGRRLERPASTVMREVTRNGGPDDYRADRAQEATRHRARRPKQDPPHAPPPLADGQGRDPRVVRDVAGSVITLIEQQGMPTMTAKVLVCLLVTDSGTLTAADLVQQLRVSPASVSHAVAFLEQQGLLRRERVPGERRERYVIDGEIWLRSTLATVRMHTALVAELRSAAEALGPATPAGARFRDSADFLALMSETLTQVIHQWQQGQADRDAAGGAP</sequence>
<keyword evidence="4" id="KW-1185">Reference proteome</keyword>
<dbReference type="InterPro" id="IPR011991">
    <property type="entry name" value="ArsR-like_HTH"/>
</dbReference>
<evidence type="ECO:0000313" key="3">
    <source>
        <dbReference type="EMBL" id="WBP86220.1"/>
    </source>
</evidence>
<dbReference type="CDD" id="cd00090">
    <property type="entry name" value="HTH_ARSR"/>
    <property type="match status" value="1"/>
</dbReference>
<dbReference type="SMART" id="SM00347">
    <property type="entry name" value="HTH_MARR"/>
    <property type="match status" value="1"/>
</dbReference>
<protein>
    <submittedName>
        <fullName evidence="3">Helix-turn-helix domain-containing protein</fullName>
    </submittedName>
</protein>
<organism evidence="3 4">
    <name type="scientific">Kitasatospora cathayae</name>
    <dbReference type="NCBI Taxonomy" id="3004092"/>
    <lineage>
        <taxon>Bacteria</taxon>
        <taxon>Bacillati</taxon>
        <taxon>Actinomycetota</taxon>
        <taxon>Actinomycetes</taxon>
        <taxon>Kitasatosporales</taxon>
        <taxon>Streptomycetaceae</taxon>
        <taxon>Kitasatospora</taxon>
    </lineage>
</organism>
<dbReference type="PANTHER" id="PTHR10948:SF23">
    <property type="entry name" value="TRANSPOSASE INSI FOR INSERTION SEQUENCE ELEMENT IS30A-RELATED"/>
    <property type="match status" value="1"/>
</dbReference>
<dbReference type="Pfam" id="PF13936">
    <property type="entry name" value="HTH_38"/>
    <property type="match status" value="1"/>
</dbReference>
<dbReference type="InterPro" id="IPR000835">
    <property type="entry name" value="HTH_MarR-typ"/>
</dbReference>
<dbReference type="RefSeq" id="WP_270142721.1">
    <property type="nucleotide sequence ID" value="NZ_CP115450.1"/>
</dbReference>
<evidence type="ECO:0000256" key="1">
    <source>
        <dbReference type="SAM" id="MobiDB-lite"/>
    </source>
</evidence>
<name>A0ABY7Q0J8_9ACTN</name>